<evidence type="ECO:0000313" key="2">
    <source>
        <dbReference type="EMBL" id="MDR6300484.1"/>
    </source>
</evidence>
<reference evidence="2 3" key="1">
    <citation type="submission" date="2023-07" db="EMBL/GenBank/DDBJ databases">
        <title>Genomic Encyclopedia of Type Strains, Phase IV (KMG-IV): sequencing the most valuable type-strain genomes for metagenomic binning, comparative biology and taxonomic classification.</title>
        <authorList>
            <person name="Goeker M."/>
        </authorList>
    </citation>
    <scope>NUCLEOTIDE SEQUENCE [LARGE SCALE GENOMIC DNA]</scope>
    <source>
        <strain evidence="2 3">DSM 102814</strain>
    </source>
</reference>
<dbReference type="RefSeq" id="WP_309727391.1">
    <property type="nucleotide sequence ID" value="NZ_JAVDQA010000002.1"/>
</dbReference>
<evidence type="ECO:0008006" key="4">
    <source>
        <dbReference type="Google" id="ProtNLM"/>
    </source>
</evidence>
<organism evidence="2 3">
    <name type="scientific">Mesonia maritima</name>
    <dbReference type="NCBI Taxonomy" id="1793873"/>
    <lineage>
        <taxon>Bacteria</taxon>
        <taxon>Pseudomonadati</taxon>
        <taxon>Bacteroidota</taxon>
        <taxon>Flavobacteriia</taxon>
        <taxon>Flavobacteriales</taxon>
        <taxon>Flavobacteriaceae</taxon>
        <taxon>Mesonia</taxon>
    </lineage>
</organism>
<protein>
    <recommendedName>
        <fullName evidence="4">DUF4402 domain-containing protein</fullName>
    </recommendedName>
</protein>
<accession>A0ABU1K4D8</accession>
<dbReference type="EMBL" id="JAVDQA010000002">
    <property type="protein sequence ID" value="MDR6300484.1"/>
    <property type="molecule type" value="Genomic_DNA"/>
</dbReference>
<proteinExistence type="predicted"/>
<gene>
    <name evidence="2" type="ORF">GGR31_001115</name>
</gene>
<keyword evidence="3" id="KW-1185">Reference proteome</keyword>
<sequence length="174" mass="18808">MLIKNFTSILLLILLCSQYGYAQQSADVNFSVRLGDFQSIVVNSSQKNVGVEINSVKEATNGKSLDKQNHIKVTSTSNYEIKVSTSSNLKGENSELPSNLIKVTPSSGSFTTPNSNLNYSPVSLSSTEQTIISSGSGDIERSFNMNYFVSGAEKLLNSPKGNYSTTISYSIVPN</sequence>
<keyword evidence="1" id="KW-0732">Signal</keyword>
<evidence type="ECO:0000313" key="3">
    <source>
        <dbReference type="Proteomes" id="UP001257659"/>
    </source>
</evidence>
<evidence type="ECO:0000256" key="1">
    <source>
        <dbReference type="SAM" id="SignalP"/>
    </source>
</evidence>
<feature type="chain" id="PRO_5045606712" description="DUF4402 domain-containing protein" evidence="1">
    <location>
        <begin position="23"/>
        <end position="174"/>
    </location>
</feature>
<dbReference type="Proteomes" id="UP001257659">
    <property type="component" value="Unassembled WGS sequence"/>
</dbReference>
<feature type="signal peptide" evidence="1">
    <location>
        <begin position="1"/>
        <end position="22"/>
    </location>
</feature>
<name>A0ABU1K4D8_9FLAO</name>
<comment type="caution">
    <text evidence="2">The sequence shown here is derived from an EMBL/GenBank/DDBJ whole genome shotgun (WGS) entry which is preliminary data.</text>
</comment>